<dbReference type="Pfam" id="PF12075">
    <property type="entry name" value="KN_motif"/>
    <property type="match status" value="1"/>
</dbReference>
<gene>
    <name evidence="7" type="primary">LOC127750120</name>
</gene>
<dbReference type="OrthoDB" id="5406014at2759"/>
<dbReference type="RefSeq" id="XP_052126660.1">
    <property type="nucleotide sequence ID" value="XM_052270700.1"/>
</dbReference>
<dbReference type="AlphaFoldDB" id="A0A9C6U377"/>
<keyword evidence="2" id="KW-0863">Zinc-finger</keyword>
<evidence type="ECO:0000259" key="5">
    <source>
        <dbReference type="Pfam" id="PF04500"/>
    </source>
</evidence>
<evidence type="ECO:0000256" key="4">
    <source>
        <dbReference type="SAM" id="MobiDB-lite"/>
    </source>
</evidence>
<feature type="compositionally biased region" description="Pro residues" evidence="4">
    <location>
        <begin position="352"/>
        <end position="368"/>
    </location>
</feature>
<evidence type="ECO:0000256" key="1">
    <source>
        <dbReference type="ARBA" id="ARBA00022723"/>
    </source>
</evidence>
<reference evidence="7" key="1">
    <citation type="submission" date="2025-08" db="UniProtKB">
        <authorList>
            <consortium name="RefSeq"/>
        </authorList>
    </citation>
    <scope>IDENTIFICATION</scope>
    <source>
        <tissue evidence="7">Whole organism</tissue>
    </source>
</reference>
<dbReference type="Gene3D" id="2.20.25.240">
    <property type="match status" value="1"/>
</dbReference>
<name>A0A9C6U377_FRAOC</name>
<keyword evidence="1" id="KW-0479">Metal-binding</keyword>
<sequence length="407" mass="44788">MEVGESNFLFVACNTEFCENNTDFSVTQTSKGADCLIYDNFKFRRVRRADKTTSTWRCCQRQCAAQLTTDTSLSRILGRRGEHVHGALTDRAKEVVLVSAACKRAQMEALESKPGKILKSEFENRDHVLKSDMKRIARRMYRVKQKLLPTRPRQPDAGLGAAQQSGDELTATASPATTSKPCPSSRRMETACLRPQEPYGPCDGRGAGPGAAGAALAMKHATFPRSARTERDSPRKPPTQQPSCDCCPYGYHIDLDFVRFCERLAGAGAGSPTHAATKARRRERRRQRQSMDVLLGLAAPPEQPQVWVIEQTMPQMPPSPVSLPPHASILVRDALQRAVRDFEETLERSTPAPVPLSPAPAPPVPPRIPPRRYQIGKDDSPNGMPPEAGPKSLASGLTLRFSELDPL</sequence>
<evidence type="ECO:0000256" key="2">
    <source>
        <dbReference type="ARBA" id="ARBA00022771"/>
    </source>
</evidence>
<dbReference type="GeneID" id="127750120"/>
<feature type="compositionally biased region" description="Basic residues" evidence="4">
    <location>
        <begin position="277"/>
        <end position="288"/>
    </location>
</feature>
<dbReference type="GO" id="GO:0008270">
    <property type="term" value="F:zinc ion binding"/>
    <property type="evidence" value="ECO:0007669"/>
    <property type="project" value="UniProtKB-KW"/>
</dbReference>
<dbReference type="InterPro" id="IPR021939">
    <property type="entry name" value="KN_motif"/>
</dbReference>
<dbReference type="InterPro" id="IPR007588">
    <property type="entry name" value="Znf_FLYWCH"/>
</dbReference>
<dbReference type="Proteomes" id="UP000504606">
    <property type="component" value="Unplaced"/>
</dbReference>
<protein>
    <submittedName>
        <fullName evidence="7">Uncharacterized protein LOC127750120</fullName>
    </submittedName>
</protein>
<keyword evidence="6" id="KW-1185">Reference proteome</keyword>
<proteinExistence type="predicted"/>
<dbReference type="Pfam" id="PF04500">
    <property type="entry name" value="FLYWCH"/>
    <property type="match status" value="1"/>
</dbReference>
<evidence type="ECO:0000313" key="7">
    <source>
        <dbReference type="RefSeq" id="XP_052126660.1"/>
    </source>
</evidence>
<evidence type="ECO:0000256" key="3">
    <source>
        <dbReference type="ARBA" id="ARBA00022833"/>
    </source>
</evidence>
<keyword evidence="3" id="KW-0862">Zinc</keyword>
<feature type="domain" description="FLYWCH-type" evidence="5">
    <location>
        <begin position="27"/>
        <end position="85"/>
    </location>
</feature>
<evidence type="ECO:0000313" key="6">
    <source>
        <dbReference type="Proteomes" id="UP000504606"/>
    </source>
</evidence>
<feature type="compositionally biased region" description="Low complexity" evidence="4">
    <location>
        <begin position="170"/>
        <end position="185"/>
    </location>
</feature>
<organism evidence="6 7">
    <name type="scientific">Frankliniella occidentalis</name>
    <name type="common">Western flower thrips</name>
    <name type="synonym">Euthrips occidentalis</name>
    <dbReference type="NCBI Taxonomy" id="133901"/>
    <lineage>
        <taxon>Eukaryota</taxon>
        <taxon>Metazoa</taxon>
        <taxon>Ecdysozoa</taxon>
        <taxon>Arthropoda</taxon>
        <taxon>Hexapoda</taxon>
        <taxon>Insecta</taxon>
        <taxon>Pterygota</taxon>
        <taxon>Neoptera</taxon>
        <taxon>Paraneoptera</taxon>
        <taxon>Thysanoptera</taxon>
        <taxon>Terebrantia</taxon>
        <taxon>Thripoidea</taxon>
        <taxon>Thripidae</taxon>
        <taxon>Frankliniella</taxon>
    </lineage>
</organism>
<feature type="region of interest" description="Disordered" evidence="4">
    <location>
        <begin position="147"/>
        <end position="187"/>
    </location>
</feature>
<feature type="region of interest" description="Disordered" evidence="4">
    <location>
        <begin position="224"/>
        <end position="243"/>
    </location>
</feature>
<feature type="region of interest" description="Disordered" evidence="4">
    <location>
        <begin position="344"/>
        <end position="407"/>
    </location>
</feature>
<accession>A0A9C6U377</accession>
<feature type="region of interest" description="Disordered" evidence="4">
    <location>
        <begin position="268"/>
        <end position="288"/>
    </location>
</feature>
<dbReference type="KEGG" id="foc:127750120"/>